<sequence length="436" mass="46990">MRTAGRTVLFFPWSHGVGFGYVGRSLTLAKELAPHGISCVFASDTKEGHVAREGFPLADPDDAYATAVPDMGARQGAYIALDGLDTVFAMARYYHRSRLEDEVEANLRLIKDVRPDLVVVDLSPTGALAARIAGVPLLSIGDSDYYRDDDLCWMPPVDGSRVRRPYPSCLPAFNEILTRHGLPAAAHVSDLLWGDRTLIASTEPLERPQPPIAVRGPMEMVGPVEWRPADPPPAGNDGLGDFGTPGRRLYVSLGHGGKYTAEQLTTLISAATGAGWSCLVGAGFRPPPGFELPERDARRVRSSPFAGLDAPLDWADAVVHHGGYTTVFAALRRSRPAVVLPFMTEQEANAVNFVEAHGGGFRLRSLTLGTGRDYLSFDHRYRPASTDPTLQTSDVTQALDEIGDGTHVPPADIAASINDTVARRDLLTSVATTGNW</sequence>
<proteinExistence type="predicted"/>
<evidence type="ECO:0000313" key="3">
    <source>
        <dbReference type="Proteomes" id="UP001500403"/>
    </source>
</evidence>
<gene>
    <name evidence="2" type="ORF">GCM10010446_26450</name>
</gene>
<keyword evidence="3" id="KW-1185">Reference proteome</keyword>
<feature type="domain" description="Glycosyl transferase family 28 C-terminal" evidence="1">
    <location>
        <begin position="304"/>
        <end position="358"/>
    </location>
</feature>
<reference evidence="2 3" key="1">
    <citation type="journal article" date="2019" name="Int. J. Syst. Evol. Microbiol.">
        <title>The Global Catalogue of Microorganisms (GCM) 10K type strain sequencing project: providing services to taxonomists for standard genome sequencing and annotation.</title>
        <authorList>
            <consortium name="The Broad Institute Genomics Platform"/>
            <consortium name="The Broad Institute Genome Sequencing Center for Infectious Disease"/>
            <person name="Wu L."/>
            <person name="Ma J."/>
        </authorList>
    </citation>
    <scope>NUCLEOTIDE SEQUENCE [LARGE SCALE GENOMIC DNA]</scope>
    <source>
        <strain evidence="2 3">JCM 9088</strain>
    </source>
</reference>
<dbReference type="Pfam" id="PF04101">
    <property type="entry name" value="Glyco_tran_28_C"/>
    <property type="match status" value="1"/>
</dbReference>
<organism evidence="2 3">
    <name type="scientific">Streptomyces enissocaesilis</name>
    <dbReference type="NCBI Taxonomy" id="332589"/>
    <lineage>
        <taxon>Bacteria</taxon>
        <taxon>Bacillati</taxon>
        <taxon>Actinomycetota</taxon>
        <taxon>Actinomycetes</taxon>
        <taxon>Kitasatosporales</taxon>
        <taxon>Streptomycetaceae</taxon>
        <taxon>Streptomyces</taxon>
        <taxon>Streptomyces rochei group</taxon>
    </lineage>
</organism>
<evidence type="ECO:0000313" key="2">
    <source>
        <dbReference type="EMBL" id="GAA2939789.1"/>
    </source>
</evidence>
<dbReference type="RefSeq" id="WP_344494665.1">
    <property type="nucleotide sequence ID" value="NZ_BAAAUD010000026.1"/>
</dbReference>
<dbReference type="SUPFAM" id="SSF53756">
    <property type="entry name" value="UDP-Glycosyltransferase/glycogen phosphorylase"/>
    <property type="match status" value="1"/>
</dbReference>
<protein>
    <recommendedName>
        <fullName evidence="1">Glycosyl transferase family 28 C-terminal domain-containing protein</fullName>
    </recommendedName>
</protein>
<dbReference type="EMBL" id="BAAAUD010000026">
    <property type="protein sequence ID" value="GAA2939789.1"/>
    <property type="molecule type" value="Genomic_DNA"/>
</dbReference>
<name>A0ABN3X8D7_9ACTN</name>
<accession>A0ABN3X8D7</accession>
<dbReference type="InterPro" id="IPR007235">
    <property type="entry name" value="Glyco_trans_28_C"/>
</dbReference>
<dbReference type="Proteomes" id="UP001500403">
    <property type="component" value="Unassembled WGS sequence"/>
</dbReference>
<dbReference type="Gene3D" id="3.40.50.2000">
    <property type="entry name" value="Glycogen Phosphorylase B"/>
    <property type="match status" value="2"/>
</dbReference>
<evidence type="ECO:0000259" key="1">
    <source>
        <dbReference type="Pfam" id="PF04101"/>
    </source>
</evidence>
<comment type="caution">
    <text evidence="2">The sequence shown here is derived from an EMBL/GenBank/DDBJ whole genome shotgun (WGS) entry which is preliminary data.</text>
</comment>